<reference evidence="5 6" key="1">
    <citation type="submission" date="2018-05" db="EMBL/GenBank/DDBJ databases">
        <title>Reference genomes for bee gut microbiota database.</title>
        <authorList>
            <person name="Ellegaard K.M."/>
        </authorList>
    </citation>
    <scope>NUCLEOTIDE SEQUENCE [LARGE SCALE GENOMIC DNA]</scope>
    <source>
        <strain evidence="5 6">ESL0184</strain>
    </source>
</reference>
<dbReference type="PANTHER" id="PTHR12631:SF10">
    <property type="entry name" value="BETA-XYLOSIDASE-LIKE PROTEIN-RELATED"/>
    <property type="match status" value="1"/>
</dbReference>
<evidence type="ECO:0000256" key="1">
    <source>
        <dbReference type="ARBA" id="ARBA00008875"/>
    </source>
</evidence>
<dbReference type="Pfam" id="PF01229">
    <property type="entry name" value="Glyco_hydro_39"/>
    <property type="match status" value="1"/>
</dbReference>
<dbReference type="SUPFAM" id="SSF51011">
    <property type="entry name" value="Glycosyl hydrolase domain"/>
    <property type="match status" value="1"/>
</dbReference>
<keyword evidence="2" id="KW-0378">Hydrolase</keyword>
<evidence type="ECO:0000256" key="3">
    <source>
        <dbReference type="ARBA" id="ARBA00023295"/>
    </source>
</evidence>
<dbReference type="InterPro" id="IPR017853">
    <property type="entry name" value="GH"/>
</dbReference>
<dbReference type="SUPFAM" id="SSF51445">
    <property type="entry name" value="(Trans)glycosidases"/>
    <property type="match status" value="1"/>
</dbReference>
<gene>
    <name evidence="5" type="ORF">DK873_04440</name>
</gene>
<dbReference type="PROSITE" id="PS01027">
    <property type="entry name" value="GLYCOSYL_HYDROL_F39"/>
    <property type="match status" value="1"/>
</dbReference>
<dbReference type="Proteomes" id="UP000247698">
    <property type="component" value="Unassembled WGS sequence"/>
</dbReference>
<evidence type="ECO:0000313" key="6">
    <source>
        <dbReference type="Proteomes" id="UP000247698"/>
    </source>
</evidence>
<dbReference type="InterPro" id="IPR051923">
    <property type="entry name" value="Glycosyl_Hydrolase_39"/>
</dbReference>
<name>A0ABX5N2V4_9LACO</name>
<keyword evidence="6" id="KW-1185">Reference proteome</keyword>
<dbReference type="PANTHER" id="PTHR12631">
    <property type="entry name" value="ALPHA-L-IDURONIDASE"/>
    <property type="match status" value="1"/>
</dbReference>
<organism evidence="5 6">
    <name type="scientific">Lactobacillus melliventris</name>
    <dbReference type="NCBI Taxonomy" id="1218507"/>
    <lineage>
        <taxon>Bacteria</taxon>
        <taxon>Bacillati</taxon>
        <taxon>Bacillota</taxon>
        <taxon>Bacilli</taxon>
        <taxon>Lactobacillales</taxon>
        <taxon>Lactobacillaceae</taxon>
        <taxon>Lactobacillus</taxon>
    </lineage>
</organism>
<dbReference type="PRINTS" id="PR00745">
    <property type="entry name" value="GLHYDRLASE39"/>
</dbReference>
<dbReference type="Gene3D" id="3.20.20.80">
    <property type="entry name" value="Glycosidases"/>
    <property type="match status" value="1"/>
</dbReference>
<keyword evidence="3" id="KW-0326">Glycosidase</keyword>
<feature type="domain" description="Glycosyl hydrolases family 39 N-terminal catalytic" evidence="4">
    <location>
        <begin position="12"/>
        <end position="463"/>
    </location>
</feature>
<sequence>MRMLDFKINSSKKTSFPHYWEMCVGSSHAYTALRADYQEQLTKVHQDMGIKFVRFHGLFDDEMSVCIENFDFTGKSQGITYNFVNIDKIYDFLLKIGMKPFVELSFMPSCLASQKNQIFPYGGNDSMPKSDKAWEELISKFIEHILERYGKDEVESWYFEVWNEPNLSRFFSGTKEDYFHLYEITVRTAKKIDEKLRFGGPATSYNSWIPDMIDFCQKNNLPLDFISTHHYPTDDPLWESGMDIDEFFKKTNGVPQDYPRGILKVMTSKTREEAQNYPLFYTEWSVSAMVGDSAHDTPYGAAMVAKTLADNDGLVEGYDYWAFSDIFEEESQKPGVFHGGFGLQTVDGIEKPVYRLFEIFHNLGDQRIKVEDNNNSTAEILAVQKGKDLQIVAYNHNVPKEPIKTEQLEINLDKTISGTCEINRIDENHANPKKLWQKMGEPTYVNNEQVKELRAASQLKAESLKMQDGKINLELMPQSCALITVSNYFE</sequence>
<dbReference type="InterPro" id="IPR000514">
    <property type="entry name" value="Glyco_hydro_39"/>
</dbReference>
<evidence type="ECO:0000256" key="2">
    <source>
        <dbReference type="ARBA" id="ARBA00022801"/>
    </source>
</evidence>
<dbReference type="InterPro" id="IPR049165">
    <property type="entry name" value="GH39_as"/>
</dbReference>
<protein>
    <submittedName>
        <fullName evidence="5">Beta-xylosidase</fullName>
    </submittedName>
</protein>
<comment type="similarity">
    <text evidence="1">Belongs to the glycosyl hydrolase 39 family.</text>
</comment>
<evidence type="ECO:0000313" key="5">
    <source>
        <dbReference type="EMBL" id="PXY84409.1"/>
    </source>
</evidence>
<accession>A0ABX5N2V4</accession>
<dbReference type="Gene3D" id="2.60.40.1500">
    <property type="entry name" value="Glycosyl hydrolase domain, family 39"/>
    <property type="match status" value="1"/>
</dbReference>
<dbReference type="InterPro" id="IPR049166">
    <property type="entry name" value="GH39_cat"/>
</dbReference>
<proteinExistence type="inferred from homology"/>
<comment type="caution">
    <text evidence="5">The sequence shown here is derived from an EMBL/GenBank/DDBJ whole genome shotgun (WGS) entry which is preliminary data.</text>
</comment>
<dbReference type="EMBL" id="QGLG01000002">
    <property type="protein sequence ID" value="PXY84409.1"/>
    <property type="molecule type" value="Genomic_DNA"/>
</dbReference>
<evidence type="ECO:0000259" key="4">
    <source>
        <dbReference type="Pfam" id="PF01229"/>
    </source>
</evidence>